<keyword evidence="3 7" id="KW-1134">Transmembrane beta strand</keyword>
<keyword evidence="2 7" id="KW-0813">Transport</keyword>
<dbReference type="InterPro" id="IPR039426">
    <property type="entry name" value="TonB-dep_rcpt-like"/>
</dbReference>
<dbReference type="PROSITE" id="PS52016">
    <property type="entry name" value="TONB_DEPENDENT_REC_3"/>
    <property type="match status" value="1"/>
</dbReference>
<keyword evidence="5 7" id="KW-0472">Membrane</keyword>
<comment type="similarity">
    <text evidence="7">Belongs to the TonB-dependent receptor family.</text>
</comment>
<dbReference type="InterPro" id="IPR037066">
    <property type="entry name" value="Plug_dom_sf"/>
</dbReference>
<evidence type="ECO:0000313" key="10">
    <source>
        <dbReference type="EMBL" id="WEK35619.1"/>
    </source>
</evidence>
<accession>A0AAJ5WQU4</accession>
<evidence type="ECO:0000313" key="11">
    <source>
        <dbReference type="Proteomes" id="UP001220610"/>
    </source>
</evidence>
<proteinExistence type="inferred from homology"/>
<dbReference type="Pfam" id="PF13715">
    <property type="entry name" value="CarbopepD_reg_2"/>
    <property type="match status" value="1"/>
</dbReference>
<keyword evidence="10" id="KW-0675">Receptor</keyword>
<protein>
    <submittedName>
        <fullName evidence="10">TonB-dependent receptor</fullName>
    </submittedName>
</protein>
<dbReference type="SUPFAM" id="SSF56935">
    <property type="entry name" value="Porins"/>
    <property type="match status" value="1"/>
</dbReference>
<evidence type="ECO:0000256" key="8">
    <source>
        <dbReference type="SAM" id="SignalP"/>
    </source>
</evidence>
<evidence type="ECO:0000256" key="6">
    <source>
        <dbReference type="ARBA" id="ARBA00023237"/>
    </source>
</evidence>
<dbReference type="InterPro" id="IPR008969">
    <property type="entry name" value="CarboxyPept-like_regulatory"/>
</dbReference>
<name>A0AAJ5WQU4_9BACT</name>
<keyword evidence="8" id="KW-0732">Signal</keyword>
<dbReference type="Proteomes" id="UP001220610">
    <property type="component" value="Chromosome"/>
</dbReference>
<evidence type="ECO:0000256" key="2">
    <source>
        <dbReference type="ARBA" id="ARBA00022448"/>
    </source>
</evidence>
<evidence type="ECO:0000256" key="7">
    <source>
        <dbReference type="PROSITE-ProRule" id="PRU01360"/>
    </source>
</evidence>
<evidence type="ECO:0000256" key="1">
    <source>
        <dbReference type="ARBA" id="ARBA00004571"/>
    </source>
</evidence>
<sequence length="1106" mass="123133">MKLTSLFILVASLHVAAKTHSQTITLSGKNVALDKVFAAIEKQTGYVVFYNLDDLQQAKKVSFHVKDLALLSFLDIILSDQPLTYKVAGTTIALRRKQSPVNSIASARELFEQFAPPPVAGRITDSAGNPLMGATIAILGKNRTSSSDADGRFTIEAAVNDVLEVSYVGYETQTLVVSDLDRPLNVRLRTMLDNLSDVVVVGVRMKKSDLTGSVGRISEKQLKELPTTDLTTAMQGKVPGLFISRNSATPGGDLAIKIRGTNSISYGTAPVYVIDGIVSEEGLRLLNPDEIASVEVLKDASSTALYGSKASNGVILITTKKGKKGEGKISYRGFLTTSKYQDRLKTLDAKQTMDVRTDAYANAYMDANPNADREAYIRDQILGTDKVFSPEELANGLANRTSNWIDELTRTGMEQNHSLNFSGGSDKSTYFIGFNYSDNQGILDKSAYKRFSGRINFETQVKSWLKVGTNTSFSRGDKDRLNDNAYETALLGNRLQTIDTSRLYMYFQGVAQMGMYNPILSKEINSKEVHDRVLTANYIEANPFKNLYLRTSLSADIYNKQDASYTPSYIGQSIRDNTGGTGWQWRGQTKYVQWDNSISYERTFAQKHRVFALVSSSISRQRSNSISMTGYNYPTDNLGSNNMGMASDRERNSLGSDYKTNALVSYVGRVNYTFDNKYLLTATVRRDGSSKFSNDNRWGTFPSVSAAWTLTQEEFMKNINWLNNLKLRVGAGTLGNQNIPEYAYLTTYAPTYNNGVIGFVPEDSRFGNPNITWEKQVQYNVGVDASVWDNRITFSADVFYMKNSDLLMRMNLWPSFGYSYQIANIAEMENRGIEFSFNAQLLKTSTFSWNLSGNIAHDRNKILSLYGGVDKLWNGGNIMAREGNLFVGQRLNSLYAFQVDRLAQAGDMEKLGQMSFYNNFVVRPGDLMPVDQNGDGKITAEDDMTIIGNTDPKFYGGFSTNFAWKDFTFDAVFVYSYGAKRVDWIYERLMDGTATIGPAHEDMLKRWTPTNTNTTVPRAYRGDGTNRFGYGMTNWGLLDASFLRCASLSLGYNLPRSVVGRAFDNISVNAAANNLFIITPYRGYDPESGQGYPLTTSFTFGLNFSL</sequence>
<comment type="subcellular location">
    <subcellularLocation>
        <location evidence="1 7">Cell outer membrane</location>
        <topology evidence="1 7">Multi-pass membrane protein</topology>
    </subcellularLocation>
</comment>
<evidence type="ECO:0000256" key="3">
    <source>
        <dbReference type="ARBA" id="ARBA00022452"/>
    </source>
</evidence>
<dbReference type="NCBIfam" id="TIGR04057">
    <property type="entry name" value="SusC_RagA_signa"/>
    <property type="match status" value="1"/>
</dbReference>
<dbReference type="SUPFAM" id="SSF49464">
    <property type="entry name" value="Carboxypeptidase regulatory domain-like"/>
    <property type="match status" value="1"/>
</dbReference>
<feature type="signal peptide" evidence="8">
    <location>
        <begin position="1"/>
        <end position="17"/>
    </location>
</feature>
<dbReference type="InterPro" id="IPR036942">
    <property type="entry name" value="Beta-barrel_TonB_sf"/>
</dbReference>
<keyword evidence="4 7" id="KW-0812">Transmembrane</keyword>
<keyword evidence="6 7" id="KW-0998">Cell outer membrane</keyword>
<dbReference type="EMBL" id="CP119311">
    <property type="protein sequence ID" value="WEK35619.1"/>
    <property type="molecule type" value="Genomic_DNA"/>
</dbReference>
<dbReference type="GO" id="GO:0009279">
    <property type="term" value="C:cell outer membrane"/>
    <property type="evidence" value="ECO:0007669"/>
    <property type="project" value="UniProtKB-SubCell"/>
</dbReference>
<gene>
    <name evidence="10" type="ORF">P0Y53_24300</name>
</gene>
<dbReference type="Pfam" id="PF07715">
    <property type="entry name" value="Plug"/>
    <property type="match status" value="1"/>
</dbReference>
<dbReference type="InterPro" id="IPR023996">
    <property type="entry name" value="TonB-dep_OMP_SusC/RagA"/>
</dbReference>
<dbReference type="Gene3D" id="2.170.130.10">
    <property type="entry name" value="TonB-dependent receptor, plug domain"/>
    <property type="match status" value="1"/>
</dbReference>
<feature type="chain" id="PRO_5042533169" evidence="8">
    <location>
        <begin position="18"/>
        <end position="1106"/>
    </location>
</feature>
<dbReference type="AlphaFoldDB" id="A0AAJ5WQU4"/>
<dbReference type="Gene3D" id="2.40.170.20">
    <property type="entry name" value="TonB-dependent receptor, beta-barrel domain"/>
    <property type="match status" value="1"/>
</dbReference>
<dbReference type="InterPro" id="IPR023997">
    <property type="entry name" value="TonB-dep_OMP_SusC/RagA_CS"/>
</dbReference>
<dbReference type="InterPro" id="IPR012910">
    <property type="entry name" value="Plug_dom"/>
</dbReference>
<evidence type="ECO:0000256" key="4">
    <source>
        <dbReference type="ARBA" id="ARBA00022692"/>
    </source>
</evidence>
<dbReference type="Gene3D" id="2.60.40.1120">
    <property type="entry name" value="Carboxypeptidase-like, regulatory domain"/>
    <property type="match status" value="1"/>
</dbReference>
<feature type="domain" description="TonB-dependent receptor plug" evidence="9">
    <location>
        <begin position="207"/>
        <end position="314"/>
    </location>
</feature>
<evidence type="ECO:0000256" key="5">
    <source>
        <dbReference type="ARBA" id="ARBA00023136"/>
    </source>
</evidence>
<dbReference type="NCBIfam" id="TIGR04056">
    <property type="entry name" value="OMP_RagA_SusC"/>
    <property type="match status" value="1"/>
</dbReference>
<reference evidence="10" key="1">
    <citation type="submission" date="2023-03" db="EMBL/GenBank/DDBJ databases">
        <title>Andean soil-derived lignocellulolytic bacterial consortium as a source of novel taxa and putative plastic-active enzymes.</title>
        <authorList>
            <person name="Diaz-Garcia L."/>
            <person name="Chuvochina M."/>
            <person name="Feuerriegel G."/>
            <person name="Bunk B."/>
            <person name="Sproer C."/>
            <person name="Streit W.R."/>
            <person name="Rodriguez L.M."/>
            <person name="Overmann J."/>
            <person name="Jimenez D.J."/>
        </authorList>
    </citation>
    <scope>NUCLEOTIDE SEQUENCE</scope>
    <source>
        <strain evidence="10">MAG 7</strain>
    </source>
</reference>
<organism evidence="10 11">
    <name type="scientific">Candidatus Pseudobacter hemicellulosilyticus</name>
    <dbReference type="NCBI Taxonomy" id="3121375"/>
    <lineage>
        <taxon>Bacteria</taxon>
        <taxon>Pseudomonadati</taxon>
        <taxon>Bacteroidota</taxon>
        <taxon>Chitinophagia</taxon>
        <taxon>Chitinophagales</taxon>
        <taxon>Chitinophagaceae</taxon>
        <taxon>Pseudobacter</taxon>
    </lineage>
</organism>
<evidence type="ECO:0000259" key="9">
    <source>
        <dbReference type="Pfam" id="PF07715"/>
    </source>
</evidence>